<keyword evidence="1" id="KW-0472">Membrane</keyword>
<feature type="transmembrane region" description="Helical" evidence="1">
    <location>
        <begin position="106"/>
        <end position="125"/>
    </location>
</feature>
<dbReference type="AlphaFoldDB" id="A0A1Z4C2G8"/>
<dbReference type="RefSeq" id="WP_088620584.1">
    <property type="nucleotide sequence ID" value="NZ_CP022129.1"/>
</dbReference>
<dbReference type="EMBL" id="CP022129">
    <property type="protein sequence ID" value="ASF47714.1"/>
    <property type="molecule type" value="Genomic_DNA"/>
</dbReference>
<organism evidence="2 3">
    <name type="scientific">Methylovulum psychrotolerans</name>
    <dbReference type="NCBI Taxonomy" id="1704499"/>
    <lineage>
        <taxon>Bacteria</taxon>
        <taxon>Pseudomonadati</taxon>
        <taxon>Pseudomonadota</taxon>
        <taxon>Gammaproteobacteria</taxon>
        <taxon>Methylococcales</taxon>
        <taxon>Methylococcaceae</taxon>
        <taxon>Methylovulum</taxon>
    </lineage>
</organism>
<gene>
    <name evidence="2" type="ORF">CEK71_17475</name>
</gene>
<accession>A0A1Z4C2G8</accession>
<dbReference type="Proteomes" id="UP000197019">
    <property type="component" value="Chromosome"/>
</dbReference>
<keyword evidence="1" id="KW-1133">Transmembrane helix</keyword>
<keyword evidence="3" id="KW-1185">Reference proteome</keyword>
<evidence type="ECO:0000313" key="3">
    <source>
        <dbReference type="Proteomes" id="UP000197019"/>
    </source>
</evidence>
<feature type="transmembrane region" description="Helical" evidence="1">
    <location>
        <begin position="7"/>
        <end position="26"/>
    </location>
</feature>
<name>A0A1Z4C2G8_9GAMM</name>
<dbReference type="InterPro" id="IPR047730">
    <property type="entry name" value="ABZJ_00895-like"/>
</dbReference>
<proteinExistence type="predicted"/>
<evidence type="ECO:0000256" key="1">
    <source>
        <dbReference type="SAM" id="Phobius"/>
    </source>
</evidence>
<reference evidence="2 3" key="1">
    <citation type="submission" date="2017-06" db="EMBL/GenBank/DDBJ databases">
        <title>Genome Sequencing of the methanotroph Methylovulum psychrotolerants str. HV10-M2 isolated from a high-altitude environment.</title>
        <authorList>
            <person name="Mateos-Rivera A."/>
        </authorList>
    </citation>
    <scope>NUCLEOTIDE SEQUENCE [LARGE SCALE GENOMIC DNA]</scope>
    <source>
        <strain evidence="2 3">HV10_M2</strain>
    </source>
</reference>
<protein>
    <submittedName>
        <fullName evidence="2">Uncharacterized protein</fullName>
    </submittedName>
</protein>
<feature type="transmembrane region" description="Helical" evidence="1">
    <location>
        <begin position="32"/>
        <end position="51"/>
    </location>
</feature>
<feature type="transmembrane region" description="Helical" evidence="1">
    <location>
        <begin position="63"/>
        <end position="86"/>
    </location>
</feature>
<evidence type="ECO:0000313" key="2">
    <source>
        <dbReference type="EMBL" id="ASF47714.1"/>
    </source>
</evidence>
<dbReference type="NCBIfam" id="NF038216">
    <property type="entry name" value="ABZJ_00895_fam"/>
    <property type="match status" value="1"/>
</dbReference>
<sequence length="144" mass="16291">MKKFALIFSAAYLVITLVLIGIMTALNVNHSSGLAFASLFVAASVPARFFYKEHARQATPSEVRRFSWFAVIGVWAASVIMVVPYMAFVLTPIEIKELGEAIGSRLIISVIVLSWMILTWIYYFTIRWAFSWFIKLYEKNASPA</sequence>
<keyword evidence="1" id="KW-0812">Transmembrane</keyword>
<dbReference type="KEGG" id="mpsy:CEK71_17475"/>